<protein>
    <submittedName>
        <fullName evidence="2">Uncharacterized protein</fullName>
    </submittedName>
</protein>
<accession>Q5JMB2</accession>
<dbReference type="AlphaFoldDB" id="Q5JLA4"/>
<evidence type="ECO:0000313" key="2">
    <source>
        <dbReference type="EMBL" id="BAD87395.1"/>
    </source>
</evidence>
<dbReference type="Proteomes" id="UP000817658">
    <property type="component" value="Chromosome 1"/>
</dbReference>
<evidence type="ECO:0000256" key="1">
    <source>
        <dbReference type="SAM" id="MobiDB-lite"/>
    </source>
</evidence>
<feature type="region of interest" description="Disordered" evidence="1">
    <location>
        <begin position="369"/>
        <end position="415"/>
    </location>
</feature>
<reference evidence="2" key="1">
    <citation type="journal article" date="2002" name="Nature">
        <title>The genome sequence and structure of rice chromosome 1.</title>
        <authorList>
            <person name="Sasaki T."/>
            <person name="Matsumoto T."/>
            <person name="Yamamoto K."/>
            <person name="Sakata K."/>
            <person name="Baba T."/>
            <person name="Katayose Y."/>
            <person name="Wu J."/>
            <person name="Niimura Y."/>
            <person name="Cheng Z."/>
            <person name="Nagamura Y."/>
            <person name="Antonio B.A."/>
            <person name="Kanamori H."/>
            <person name="Hosokawa S."/>
            <person name="Masukawa M."/>
            <person name="Arikawa K."/>
            <person name="Chiden Y."/>
            <person name="Hayashi M."/>
            <person name="Okamoto M."/>
            <person name="Ando T."/>
            <person name="Aoki H."/>
            <person name="Arita K."/>
            <person name="Hamada M."/>
            <person name="Harada C."/>
            <person name="Hijishita S."/>
            <person name="Honda M."/>
            <person name="Ichikawa Y."/>
            <person name="Idonuma A."/>
            <person name="Iijima M."/>
            <person name="Ikeda M."/>
            <person name="Ikeno M."/>
            <person name="Itoh S."/>
            <person name="Itoh T."/>
            <person name="Itoh Y."/>
            <person name="Itoh Y."/>
            <person name="Iwabuchi A."/>
            <person name="Kamiya K."/>
            <person name="Karasawa W."/>
            <person name="Katagiri S."/>
            <person name="Kikuta A."/>
            <person name="Kobayashi N."/>
            <person name="Kono I."/>
            <person name="Machita K."/>
            <person name="Maehara T."/>
            <person name="Mizuno H."/>
            <person name="Mizubayashi T."/>
            <person name="Mukai Y."/>
            <person name="Nagasaki H."/>
            <person name="Nakashima M."/>
            <person name="Nakama Y."/>
            <person name="Nakamichi Y."/>
            <person name="Nakamura M."/>
            <person name="Namiki N."/>
            <person name="Negishi M."/>
            <person name="Ohta I."/>
            <person name="Ono N."/>
            <person name="Saji S."/>
            <person name="Sakai K."/>
            <person name="Shibata M."/>
            <person name="Shimokawa T."/>
            <person name="Shomura A."/>
            <person name="Song J."/>
            <person name="Takazaki Y."/>
            <person name="Terasawa K."/>
            <person name="Tsuji K."/>
            <person name="Waki K."/>
            <person name="Yamagata H."/>
            <person name="Yamane H."/>
            <person name="Yoshiki S."/>
            <person name="Yoshihara R."/>
            <person name="Yukawa K."/>
            <person name="Zhong H."/>
            <person name="Iwama H."/>
            <person name="Endo T."/>
            <person name="Ito H."/>
            <person name="Hahn J.H."/>
            <person name="Kim H.I."/>
            <person name="Eun M.Y."/>
            <person name="Yano M."/>
            <person name="Jiang J."/>
            <person name="Gojobori T."/>
        </authorList>
    </citation>
    <scope>NUCLEOTIDE SEQUENCE</scope>
</reference>
<feature type="region of interest" description="Disordered" evidence="1">
    <location>
        <begin position="26"/>
        <end position="68"/>
    </location>
</feature>
<feature type="compositionally biased region" description="Gly residues" evidence="1">
    <location>
        <begin position="130"/>
        <end position="141"/>
    </location>
</feature>
<gene>
    <name evidence="3" type="ORF">P0480C01.9</name>
    <name evidence="2" type="ORF">P0683B11.34</name>
</gene>
<feature type="compositionally biased region" description="Gly residues" evidence="1">
    <location>
        <begin position="162"/>
        <end position="179"/>
    </location>
</feature>
<sequence>MPVTATVAVHHCAPSFGGKPQPICLGAEEKAPSPPSFHCAHSRQPAQAGARRADASGGEESVEGGIFGLNWPGKGSRIALSTGDTRGDAATVFFLLLPSFSASPPPERAPAKSRGRRDGGGGASPQRALGGPGSWPGGDGGKPSESAPAWPDPAGQRLAAGRSGGGDLVGLTPGDGGRQGSRRAGSGEEAATVARAAQLRSWATRSGACERHQRRLRPFARRPVRMATRGKLTAVAEQARGGGGTAELAATSAAATVREHGATATVVTAWISWRWWHQRLVGGDSTVAGRRLWRLLVAVALGLSRRRQQRGTRGDGCGSGWTTAMGLRLVGSEVAVGSSGRGGGGSWHGGLGRLAEEVADGCIWPVRESTEEGSETGLAQKGAADGSGGRLGARGAGGGDGGRLGARGAADGGRPDWRERRVRWRRPVRRGRQRRRRPWCEEEMPVGVARSSALEGWPAGAPVRGSHM</sequence>
<name>Q5JLA4_ORYSJ</name>
<accession>Q5JLA4</accession>
<dbReference type="EMBL" id="AP003288">
    <property type="protein sequence ID" value="BAD87395.1"/>
    <property type="molecule type" value="Genomic_DNA"/>
</dbReference>
<reference evidence="4" key="3">
    <citation type="journal article" date="2008" name="Nucleic Acids Res.">
        <title>The rice annotation project database (RAP-DB): 2008 update.</title>
        <authorList>
            <consortium name="The rice annotation project (RAP)"/>
        </authorList>
    </citation>
    <scope>GENOME REANNOTATION</scope>
    <source>
        <strain evidence="4">cv. Nipponbare</strain>
    </source>
</reference>
<feature type="compositionally biased region" description="Gly residues" evidence="1">
    <location>
        <begin position="385"/>
        <end position="405"/>
    </location>
</feature>
<evidence type="ECO:0000313" key="4">
    <source>
        <dbReference type="Proteomes" id="UP000000763"/>
    </source>
</evidence>
<organism evidence="2">
    <name type="scientific">Oryza sativa subsp. japonica</name>
    <name type="common">Rice</name>
    <dbReference type="NCBI Taxonomy" id="39947"/>
    <lineage>
        <taxon>Eukaryota</taxon>
        <taxon>Viridiplantae</taxon>
        <taxon>Streptophyta</taxon>
        <taxon>Embryophyta</taxon>
        <taxon>Tracheophyta</taxon>
        <taxon>Spermatophyta</taxon>
        <taxon>Magnoliopsida</taxon>
        <taxon>Liliopsida</taxon>
        <taxon>Poales</taxon>
        <taxon>Poaceae</taxon>
        <taxon>BOP clade</taxon>
        <taxon>Oryzoideae</taxon>
        <taxon>Oryzeae</taxon>
        <taxon>Oryzinae</taxon>
        <taxon>Oryza</taxon>
        <taxon>Oryza sativa</taxon>
    </lineage>
</organism>
<feature type="region of interest" description="Disordered" evidence="1">
    <location>
        <begin position="99"/>
        <end position="190"/>
    </location>
</feature>
<proteinExistence type="predicted"/>
<feature type="region of interest" description="Disordered" evidence="1">
    <location>
        <begin position="449"/>
        <end position="468"/>
    </location>
</feature>
<dbReference type="Proteomes" id="UP000000763">
    <property type="component" value="Chromosome 1"/>
</dbReference>
<reference evidence="4" key="2">
    <citation type="journal article" date="2005" name="Nature">
        <title>The map-based sequence of the rice genome.</title>
        <authorList>
            <consortium name="International rice genome sequencing project (IRGSP)"/>
            <person name="Matsumoto T."/>
            <person name="Wu J."/>
            <person name="Kanamori H."/>
            <person name="Katayose Y."/>
            <person name="Fujisawa M."/>
            <person name="Namiki N."/>
            <person name="Mizuno H."/>
            <person name="Yamamoto K."/>
            <person name="Antonio B.A."/>
            <person name="Baba T."/>
            <person name="Sakata K."/>
            <person name="Nagamura Y."/>
            <person name="Aoki H."/>
            <person name="Arikawa K."/>
            <person name="Arita K."/>
            <person name="Bito T."/>
            <person name="Chiden Y."/>
            <person name="Fujitsuka N."/>
            <person name="Fukunaka R."/>
            <person name="Hamada M."/>
            <person name="Harada C."/>
            <person name="Hayashi A."/>
            <person name="Hijishita S."/>
            <person name="Honda M."/>
            <person name="Hosokawa S."/>
            <person name="Ichikawa Y."/>
            <person name="Idonuma A."/>
            <person name="Iijima M."/>
            <person name="Ikeda M."/>
            <person name="Ikeno M."/>
            <person name="Ito K."/>
            <person name="Ito S."/>
            <person name="Ito T."/>
            <person name="Ito Y."/>
            <person name="Ito Y."/>
            <person name="Iwabuchi A."/>
            <person name="Kamiya K."/>
            <person name="Karasawa W."/>
            <person name="Kurita K."/>
            <person name="Katagiri S."/>
            <person name="Kikuta A."/>
            <person name="Kobayashi H."/>
            <person name="Kobayashi N."/>
            <person name="Machita K."/>
            <person name="Maehara T."/>
            <person name="Masukawa M."/>
            <person name="Mizubayashi T."/>
            <person name="Mukai Y."/>
            <person name="Nagasaki H."/>
            <person name="Nagata Y."/>
            <person name="Naito S."/>
            <person name="Nakashima M."/>
            <person name="Nakama Y."/>
            <person name="Nakamichi Y."/>
            <person name="Nakamura M."/>
            <person name="Meguro A."/>
            <person name="Negishi M."/>
            <person name="Ohta I."/>
            <person name="Ohta T."/>
            <person name="Okamoto M."/>
            <person name="Ono N."/>
            <person name="Saji S."/>
            <person name="Sakaguchi M."/>
            <person name="Sakai K."/>
            <person name="Shibata M."/>
            <person name="Shimokawa T."/>
            <person name="Song J."/>
            <person name="Takazaki Y."/>
            <person name="Terasawa K."/>
            <person name="Tsugane M."/>
            <person name="Tsuji K."/>
            <person name="Ueda S."/>
            <person name="Waki K."/>
            <person name="Yamagata H."/>
            <person name="Yamamoto M."/>
            <person name="Yamamoto S."/>
            <person name="Yamane H."/>
            <person name="Yoshiki S."/>
            <person name="Yoshihara R."/>
            <person name="Yukawa K."/>
            <person name="Zhong H."/>
            <person name="Yano M."/>
            <person name="Yuan Q."/>
            <person name="Ouyang S."/>
            <person name="Liu J."/>
            <person name="Jones K.M."/>
            <person name="Gansberger K."/>
            <person name="Moffat K."/>
            <person name="Hill J."/>
            <person name="Bera J."/>
            <person name="Fadrosh D."/>
            <person name="Jin S."/>
            <person name="Johri S."/>
            <person name="Kim M."/>
            <person name="Overton L."/>
            <person name="Reardon M."/>
            <person name="Tsitrin T."/>
            <person name="Vuong H."/>
            <person name="Weaver B."/>
            <person name="Ciecko A."/>
            <person name="Tallon L."/>
            <person name="Jackson J."/>
            <person name="Pai G."/>
            <person name="Aken S.V."/>
            <person name="Utterback T."/>
            <person name="Reidmuller S."/>
            <person name="Feldblyum T."/>
            <person name="Hsiao J."/>
            <person name="Zismann V."/>
            <person name="Iobst S."/>
            <person name="de Vazeille A.R."/>
            <person name="Buell C.R."/>
            <person name="Ying K."/>
            <person name="Li Y."/>
            <person name="Lu T."/>
            <person name="Huang Y."/>
            <person name="Zhao Q."/>
            <person name="Feng Q."/>
            <person name="Zhang L."/>
            <person name="Zhu J."/>
            <person name="Weng Q."/>
            <person name="Mu J."/>
            <person name="Lu Y."/>
            <person name="Fan D."/>
            <person name="Liu Y."/>
            <person name="Guan J."/>
            <person name="Zhang Y."/>
            <person name="Yu S."/>
            <person name="Liu X."/>
            <person name="Zhang Y."/>
            <person name="Hong G."/>
            <person name="Han B."/>
            <person name="Choisne N."/>
            <person name="Demange N."/>
            <person name="Orjeda G."/>
            <person name="Samain S."/>
            <person name="Cattolico L."/>
            <person name="Pelletier E."/>
            <person name="Couloux A."/>
            <person name="Segurens B."/>
            <person name="Wincker P."/>
            <person name="D'Hont A."/>
            <person name="Scarpelli C."/>
            <person name="Weissenbach J."/>
            <person name="Salanoubat M."/>
            <person name="Quetier F."/>
            <person name="Yu Y."/>
            <person name="Kim H.R."/>
            <person name="Rambo T."/>
            <person name="Currie J."/>
            <person name="Collura K."/>
            <person name="Luo M."/>
            <person name="Yang T."/>
            <person name="Ammiraju J.S.S."/>
            <person name="Engler F."/>
            <person name="Soderlund C."/>
            <person name="Wing R.A."/>
            <person name="Palmer L.E."/>
            <person name="de la Bastide M."/>
            <person name="Spiegel L."/>
            <person name="Nascimento L."/>
            <person name="Zutavern T."/>
            <person name="O'Shaughnessy A."/>
            <person name="Dike S."/>
            <person name="Dedhia N."/>
            <person name="Preston R."/>
            <person name="Balija V."/>
            <person name="McCombie W.R."/>
            <person name="Chow T."/>
            <person name="Chen H."/>
            <person name="Chung M."/>
            <person name="Chen C."/>
            <person name="Shaw J."/>
            <person name="Wu H."/>
            <person name="Hsiao K."/>
            <person name="Chao Y."/>
            <person name="Chu M."/>
            <person name="Cheng C."/>
            <person name="Hour A."/>
            <person name="Lee P."/>
            <person name="Lin S."/>
            <person name="Lin Y."/>
            <person name="Liou J."/>
            <person name="Liu S."/>
            <person name="Hsing Y."/>
            <person name="Raghuvanshi S."/>
            <person name="Mohanty A."/>
            <person name="Bharti A.K."/>
            <person name="Gaur A."/>
            <person name="Gupta V."/>
            <person name="Kumar D."/>
            <person name="Ravi V."/>
            <person name="Vij S."/>
            <person name="Kapur A."/>
            <person name="Khurana P."/>
            <person name="Khurana P."/>
            <person name="Khurana J.P."/>
            <person name="Tyagi A.K."/>
            <person name="Gaikwad K."/>
            <person name="Singh A."/>
            <person name="Dalal V."/>
            <person name="Srivastava S."/>
            <person name="Dixit A."/>
            <person name="Pal A.K."/>
            <person name="Ghazi I.A."/>
            <person name="Yadav M."/>
            <person name="Pandit A."/>
            <person name="Bhargava A."/>
            <person name="Sureshbabu K."/>
            <person name="Batra K."/>
            <person name="Sharma T.R."/>
            <person name="Mohapatra T."/>
            <person name="Singh N.K."/>
            <person name="Messing J."/>
            <person name="Nelson A.B."/>
            <person name="Fuks G."/>
            <person name="Kavchok S."/>
            <person name="Keizer G."/>
            <person name="Linton E."/>
            <person name="Llaca V."/>
            <person name="Song R."/>
            <person name="Tanyolac B."/>
            <person name="Young S."/>
            <person name="Ho-Il K."/>
            <person name="Hahn J.H."/>
            <person name="Sangsakoo G."/>
            <person name="Vanavichit A."/>
            <person name="de Mattos Luiz.A.T."/>
            <person name="Zimmer P.D."/>
            <person name="Malone G."/>
            <person name="Dellagostin O."/>
            <person name="de Oliveira A.C."/>
            <person name="Bevan M."/>
            <person name="Bancroft I."/>
            <person name="Minx P."/>
            <person name="Cordum H."/>
            <person name="Wilson R."/>
            <person name="Cheng Z."/>
            <person name="Jin W."/>
            <person name="Jiang J."/>
            <person name="Leong S.A."/>
            <person name="Iwama H."/>
            <person name="Gojobori T."/>
            <person name="Itoh T."/>
            <person name="Niimura Y."/>
            <person name="Fujii Y."/>
            <person name="Habara T."/>
            <person name="Sakai H."/>
            <person name="Sato Y."/>
            <person name="Wilson G."/>
            <person name="Kumar K."/>
            <person name="McCouch S."/>
            <person name="Juretic N."/>
            <person name="Hoen D."/>
            <person name="Wright S."/>
            <person name="Bruskiewich R."/>
            <person name="Bureau T."/>
            <person name="Miyao A."/>
            <person name="Hirochika H."/>
            <person name="Nishikawa T."/>
            <person name="Kadowaki K."/>
            <person name="Sugiura M."/>
            <person name="Burr B."/>
            <person name="Sasaki T."/>
        </authorList>
    </citation>
    <scope>NUCLEOTIDE SEQUENCE [LARGE SCALE GENOMIC DNA]</scope>
    <source>
        <strain evidence="4">cv. Nipponbare</strain>
    </source>
</reference>
<dbReference type="EMBL" id="AP003453">
    <property type="protein sequence ID" value="BAD87753.1"/>
    <property type="molecule type" value="Genomic_DNA"/>
</dbReference>
<evidence type="ECO:0000313" key="3">
    <source>
        <dbReference type="EMBL" id="BAD87753.1"/>
    </source>
</evidence>